<dbReference type="Gene3D" id="1.10.10.60">
    <property type="entry name" value="Homeodomain-like"/>
    <property type="match status" value="1"/>
</dbReference>
<dbReference type="SUPFAM" id="SSF46689">
    <property type="entry name" value="Homeodomain-like"/>
    <property type="match status" value="1"/>
</dbReference>
<feature type="region of interest" description="Disordered" evidence="8">
    <location>
        <begin position="98"/>
        <end position="124"/>
    </location>
</feature>
<dbReference type="InterPro" id="IPR001827">
    <property type="entry name" value="Homeobox_Antennapedia_CS"/>
</dbReference>
<feature type="compositionally biased region" description="Basic and acidic residues" evidence="8">
    <location>
        <begin position="304"/>
        <end position="314"/>
    </location>
</feature>
<evidence type="ECO:0000313" key="11">
    <source>
        <dbReference type="Proteomes" id="UP001307889"/>
    </source>
</evidence>
<dbReference type="CDD" id="cd00086">
    <property type="entry name" value="homeodomain"/>
    <property type="match status" value="1"/>
</dbReference>
<dbReference type="Proteomes" id="UP001307889">
    <property type="component" value="Chromosome 6"/>
</dbReference>
<name>A0ABN7AX40_9HEMI</name>
<feature type="region of interest" description="Disordered" evidence="8">
    <location>
        <begin position="548"/>
        <end position="659"/>
    </location>
</feature>
<evidence type="ECO:0000256" key="7">
    <source>
        <dbReference type="RuleBase" id="RU000682"/>
    </source>
</evidence>
<dbReference type="InterPro" id="IPR001356">
    <property type="entry name" value="HD"/>
</dbReference>
<feature type="compositionally biased region" description="Acidic residues" evidence="8">
    <location>
        <begin position="17"/>
        <end position="29"/>
    </location>
</feature>
<proteinExistence type="predicted"/>
<feature type="compositionally biased region" description="Basic and acidic residues" evidence="8">
    <location>
        <begin position="236"/>
        <end position="253"/>
    </location>
</feature>
<evidence type="ECO:0000256" key="3">
    <source>
        <dbReference type="ARBA" id="ARBA00023125"/>
    </source>
</evidence>
<evidence type="ECO:0000256" key="6">
    <source>
        <dbReference type="PROSITE-ProRule" id="PRU00108"/>
    </source>
</evidence>
<dbReference type="PRINTS" id="PR00024">
    <property type="entry name" value="HOMEOBOX"/>
</dbReference>
<dbReference type="SMART" id="SM00389">
    <property type="entry name" value="HOX"/>
    <property type="match status" value="1"/>
</dbReference>
<keyword evidence="4 6" id="KW-0371">Homeobox</keyword>
<protein>
    <submittedName>
        <fullName evidence="10">Homeobox domain</fullName>
    </submittedName>
</protein>
<dbReference type="InterPro" id="IPR009057">
    <property type="entry name" value="Homeodomain-like_sf"/>
</dbReference>
<dbReference type="GO" id="GO:0003677">
    <property type="term" value="F:DNA binding"/>
    <property type="evidence" value="ECO:0007669"/>
    <property type="project" value="UniProtKB-KW"/>
</dbReference>
<comment type="subcellular location">
    <subcellularLocation>
        <location evidence="1 6 7">Nucleus</location>
    </subcellularLocation>
</comment>
<dbReference type="EMBL" id="AP028914">
    <property type="protein sequence ID" value="BES95927.1"/>
    <property type="molecule type" value="Genomic_DNA"/>
</dbReference>
<dbReference type="PROSITE" id="PS50071">
    <property type="entry name" value="HOMEOBOX_2"/>
    <property type="match status" value="1"/>
</dbReference>
<dbReference type="InterPro" id="IPR020479">
    <property type="entry name" value="HD_metazoa"/>
</dbReference>
<sequence>MCEAAAMRGKQAHVVEPEDDEEDPDDDDEYHLSIKGGGGRVPADDLAVPAPGSGPPPSAPQTGFWMSAVSAASGMEMIPESGFISSQPSMAEFILPHHMTDMSPSPGAPASQQPPYPQTPLDPSQGVQEYPWMKEKKTARKNNQQDPLKMGVKVGSKRRDQENGLPRRLRTAYTNTQLLELEKEFHFNKYLCRPRRIEIAASLDLTERQVKVWFQNRRMKHKRQTLSKQSDDGEEKEPSKGKPDKSILLDENSKKSCQNCELPPGMLGEHLSRNNNNNNINNNSTFNSNSSGASSVSSTTSTFEKMEEDSRSNESRVVTSPGLMPSKRLNDVIVKTESGITMCASPGSKKPGKENTLSARLLSPDLSVKSVVGLTPQTIPGAPQAVVPGVPQGAVVTPPAPQGDLFRRSSPTAATAVATATASVTALLPSGPVVPVRASATFPSPPPPPRPNEYNRVAYRQYPTTATTRAYDYRQATGPRPNGMHLTTAARPRNYQQYPPQYCQYNGYTQEYYQRNYQYDAEYNNYYQQQHGYSENHHPTEYFEGYHQGVEYSPGKPPGSGYYELGGHQGGEASSVPHYGVSSPDQFPAGQHQTTPRTTDSSGEYYNATGVHYAYGGPAGTDGSQTAHSGQTAHGAQTGHGAQPQPSENSNSSSDFNFLSNLANDFAPEYYQLS</sequence>
<feature type="domain" description="Homeobox" evidence="9">
    <location>
        <begin position="164"/>
        <end position="224"/>
    </location>
</feature>
<dbReference type="PROSITE" id="PS00032">
    <property type="entry name" value="ANTENNAPEDIA"/>
    <property type="match status" value="1"/>
</dbReference>
<evidence type="ECO:0000313" key="10">
    <source>
        <dbReference type="EMBL" id="BES95927.1"/>
    </source>
</evidence>
<dbReference type="PANTHER" id="PTHR45664:SF2">
    <property type="entry name" value="HOMEOTIC PROTEIN PROBOSCIPEDIA"/>
    <property type="match status" value="1"/>
</dbReference>
<feature type="region of interest" description="Disordered" evidence="8">
    <location>
        <begin position="1"/>
        <end position="64"/>
    </location>
</feature>
<evidence type="ECO:0000256" key="4">
    <source>
        <dbReference type="ARBA" id="ARBA00023155"/>
    </source>
</evidence>
<evidence type="ECO:0000256" key="5">
    <source>
        <dbReference type="ARBA" id="ARBA00023242"/>
    </source>
</evidence>
<dbReference type="PANTHER" id="PTHR45664">
    <property type="entry name" value="PROTEIN ZERKNUELLT 1-RELATED"/>
    <property type="match status" value="1"/>
</dbReference>
<gene>
    <name evidence="10" type="ORF">NTJ_08736</name>
</gene>
<evidence type="ECO:0000256" key="1">
    <source>
        <dbReference type="ARBA" id="ARBA00004123"/>
    </source>
</evidence>
<keyword evidence="2" id="KW-0217">Developmental protein</keyword>
<keyword evidence="11" id="KW-1185">Reference proteome</keyword>
<dbReference type="InterPro" id="IPR017970">
    <property type="entry name" value="Homeobox_CS"/>
</dbReference>
<evidence type="ECO:0000259" key="9">
    <source>
        <dbReference type="PROSITE" id="PS50071"/>
    </source>
</evidence>
<feature type="region of interest" description="Disordered" evidence="8">
    <location>
        <begin position="219"/>
        <end position="253"/>
    </location>
</feature>
<feature type="compositionally biased region" description="Low complexity" evidence="8">
    <location>
        <begin position="273"/>
        <end position="302"/>
    </location>
</feature>
<dbReference type="PROSITE" id="PS00027">
    <property type="entry name" value="HOMEOBOX_1"/>
    <property type="match status" value="1"/>
</dbReference>
<feature type="region of interest" description="Disordered" evidence="8">
    <location>
        <begin position="268"/>
        <end position="324"/>
    </location>
</feature>
<feature type="compositionally biased region" description="Polar residues" evidence="8">
    <location>
        <begin position="622"/>
        <end position="635"/>
    </location>
</feature>
<feature type="DNA-binding region" description="Homeobox" evidence="6">
    <location>
        <begin position="166"/>
        <end position="225"/>
    </location>
</feature>
<keyword evidence="3 6" id="KW-0238">DNA-binding</keyword>
<dbReference type="Pfam" id="PF00046">
    <property type="entry name" value="Homeodomain"/>
    <property type="match status" value="1"/>
</dbReference>
<evidence type="ECO:0000256" key="2">
    <source>
        <dbReference type="ARBA" id="ARBA00022473"/>
    </source>
</evidence>
<organism evidence="10 11">
    <name type="scientific">Nesidiocoris tenuis</name>
    <dbReference type="NCBI Taxonomy" id="355587"/>
    <lineage>
        <taxon>Eukaryota</taxon>
        <taxon>Metazoa</taxon>
        <taxon>Ecdysozoa</taxon>
        <taxon>Arthropoda</taxon>
        <taxon>Hexapoda</taxon>
        <taxon>Insecta</taxon>
        <taxon>Pterygota</taxon>
        <taxon>Neoptera</taxon>
        <taxon>Paraneoptera</taxon>
        <taxon>Hemiptera</taxon>
        <taxon>Heteroptera</taxon>
        <taxon>Panheteroptera</taxon>
        <taxon>Cimicomorpha</taxon>
        <taxon>Miridae</taxon>
        <taxon>Dicyphina</taxon>
        <taxon>Nesidiocoris</taxon>
    </lineage>
</organism>
<feature type="compositionally biased region" description="Polar residues" evidence="8">
    <location>
        <begin position="591"/>
        <end position="604"/>
    </location>
</feature>
<evidence type="ECO:0000256" key="8">
    <source>
        <dbReference type="SAM" id="MobiDB-lite"/>
    </source>
</evidence>
<keyword evidence="5 6" id="KW-0539">Nucleus</keyword>
<feature type="compositionally biased region" description="Low complexity" evidence="8">
    <location>
        <begin position="649"/>
        <end position="659"/>
    </location>
</feature>
<accession>A0ABN7AX40</accession>
<reference evidence="10 11" key="1">
    <citation type="submission" date="2023-09" db="EMBL/GenBank/DDBJ databases">
        <title>Nesidiocoris tenuis whole genome shotgun sequence.</title>
        <authorList>
            <person name="Shibata T."/>
            <person name="Shimoda M."/>
            <person name="Kobayashi T."/>
            <person name="Uehara T."/>
        </authorList>
    </citation>
    <scope>NUCLEOTIDE SEQUENCE [LARGE SCALE GENOMIC DNA]</scope>
    <source>
        <strain evidence="10 11">Japan</strain>
    </source>
</reference>